<dbReference type="EMBL" id="HBIN01017864">
    <property type="protein sequence ID" value="CAE0443566.1"/>
    <property type="molecule type" value="Transcribed_RNA"/>
</dbReference>
<dbReference type="Gene3D" id="3.40.50.720">
    <property type="entry name" value="NAD(P)-binding Rossmann-like Domain"/>
    <property type="match status" value="1"/>
</dbReference>
<protein>
    <recommendedName>
        <fullName evidence="3">NAD-dependent epimerase/dehydratase domain-containing protein</fullName>
    </recommendedName>
</protein>
<dbReference type="PANTHER" id="PTHR10366:SF564">
    <property type="entry name" value="STEROL-4-ALPHA-CARBOXYLATE 3-DEHYDROGENASE, DECARBOXYLATING"/>
    <property type="match status" value="1"/>
</dbReference>
<evidence type="ECO:0000256" key="2">
    <source>
        <dbReference type="ARBA" id="ARBA00023445"/>
    </source>
</evidence>
<proteinExistence type="inferred from homology"/>
<comment type="similarity">
    <text evidence="2">Belongs to the NAD(P)-dependent epimerase/dehydratase family. Dihydroflavonol-4-reductase subfamily.</text>
</comment>
<dbReference type="GO" id="GO:0016616">
    <property type="term" value="F:oxidoreductase activity, acting on the CH-OH group of donors, NAD or NADP as acceptor"/>
    <property type="evidence" value="ECO:0007669"/>
    <property type="project" value="TreeGrafter"/>
</dbReference>
<organism evidence="4">
    <name type="scientific">Aplanochytrium stocchinoi</name>
    <dbReference type="NCBI Taxonomy" id="215587"/>
    <lineage>
        <taxon>Eukaryota</taxon>
        <taxon>Sar</taxon>
        <taxon>Stramenopiles</taxon>
        <taxon>Bigyra</taxon>
        <taxon>Labyrinthulomycetes</taxon>
        <taxon>Thraustochytrida</taxon>
        <taxon>Thraustochytriidae</taxon>
        <taxon>Aplanochytrium</taxon>
    </lineage>
</organism>
<dbReference type="PANTHER" id="PTHR10366">
    <property type="entry name" value="NAD DEPENDENT EPIMERASE/DEHYDRATASE"/>
    <property type="match status" value="1"/>
</dbReference>
<dbReference type="SUPFAM" id="SSF51735">
    <property type="entry name" value="NAD(P)-binding Rossmann-fold domains"/>
    <property type="match status" value="1"/>
</dbReference>
<keyword evidence="1" id="KW-0560">Oxidoreductase</keyword>
<feature type="domain" description="NAD-dependent epimerase/dehydratase" evidence="3">
    <location>
        <begin position="11"/>
        <end position="256"/>
    </location>
</feature>
<gene>
    <name evidence="4" type="ORF">ASTO00021_LOCUS13633</name>
</gene>
<accession>A0A7S3PLR3</accession>
<sequence length="364" mass="40147">MSKNVLPPSLVAVTGANGIIGTHCVLALLKQGYHVRAVIRDPTKVEKTEFIKDAAKKINALDKLTFAAGDLLKSGSYDQAFQGCDAVIHTAAVVEVTDTSDAENRIVKPSVEGTRNVLSSISKSPCVRRYVHTSSVAAIQSFEEEKPESYTFTEKDWNTWSTIENGDPYGYAKAQAEKLVWDEKNAGKLGGCEVVAINPGVVLGPVFCKAHTKSSCVLVRQVMFNNPLINYNCTFVDVREVAQAFVQALRVPEAAGKRFIVLDGIARNTMDIVPLAQSAYPDFRLTSEPLYSPFKLWLIHALGSLPLVGNMVISEYNKIMTTRKVHFSCKRSQEVLGIKYRPLEETVTDTIDSMKTFVPLKKKK</sequence>
<evidence type="ECO:0000313" key="4">
    <source>
        <dbReference type="EMBL" id="CAE0443566.1"/>
    </source>
</evidence>
<reference evidence="4" key="1">
    <citation type="submission" date="2021-01" db="EMBL/GenBank/DDBJ databases">
        <authorList>
            <person name="Corre E."/>
            <person name="Pelletier E."/>
            <person name="Niang G."/>
            <person name="Scheremetjew M."/>
            <person name="Finn R."/>
            <person name="Kale V."/>
            <person name="Holt S."/>
            <person name="Cochrane G."/>
            <person name="Meng A."/>
            <person name="Brown T."/>
            <person name="Cohen L."/>
        </authorList>
    </citation>
    <scope>NUCLEOTIDE SEQUENCE</scope>
    <source>
        <strain evidence="4">GSBS06</strain>
    </source>
</reference>
<dbReference type="AlphaFoldDB" id="A0A7S3PLR3"/>
<evidence type="ECO:0000259" key="3">
    <source>
        <dbReference type="Pfam" id="PF01370"/>
    </source>
</evidence>
<dbReference type="InterPro" id="IPR050425">
    <property type="entry name" value="NAD(P)_dehydrat-like"/>
</dbReference>
<dbReference type="InterPro" id="IPR001509">
    <property type="entry name" value="Epimerase_deHydtase"/>
</dbReference>
<name>A0A7S3PLR3_9STRA</name>
<evidence type="ECO:0000256" key="1">
    <source>
        <dbReference type="ARBA" id="ARBA00023002"/>
    </source>
</evidence>
<dbReference type="Pfam" id="PF01370">
    <property type="entry name" value="Epimerase"/>
    <property type="match status" value="1"/>
</dbReference>
<dbReference type="InterPro" id="IPR036291">
    <property type="entry name" value="NAD(P)-bd_dom_sf"/>
</dbReference>